<feature type="domain" description="FAD-binding" evidence="2">
    <location>
        <begin position="1"/>
        <end position="253"/>
    </location>
</feature>
<dbReference type="Gene3D" id="3.30.70.2450">
    <property type="match status" value="1"/>
</dbReference>
<dbReference type="PANTHER" id="PTHR43476:SF5">
    <property type="entry name" value="FAD-DEPENDENT MONOOXYGENASE"/>
    <property type="match status" value="1"/>
</dbReference>
<dbReference type="Proteomes" id="UP000663859">
    <property type="component" value="Unassembled WGS sequence"/>
</dbReference>
<dbReference type="EMBL" id="CAJNOB010000007">
    <property type="protein sequence ID" value="CAF0693877.1"/>
    <property type="molecule type" value="Genomic_DNA"/>
</dbReference>
<keyword evidence="1" id="KW-0560">Oxidoreductase</keyword>
<dbReference type="GO" id="GO:0071949">
    <property type="term" value="F:FAD binding"/>
    <property type="evidence" value="ECO:0007669"/>
    <property type="project" value="InterPro"/>
</dbReference>
<protein>
    <recommendedName>
        <fullName evidence="2">FAD-binding domain-containing protein</fullName>
    </recommendedName>
</protein>
<dbReference type="AlphaFoldDB" id="A0A8J2BNJ1"/>
<organism evidence="3 4">
    <name type="scientific">Candidatus Methylacidithermus pantelleriae</name>
    <dbReference type="NCBI Taxonomy" id="2744239"/>
    <lineage>
        <taxon>Bacteria</taxon>
        <taxon>Pseudomonadati</taxon>
        <taxon>Verrucomicrobiota</taxon>
        <taxon>Methylacidiphilae</taxon>
        <taxon>Methylacidiphilales</taxon>
        <taxon>Methylacidiphilaceae</taxon>
        <taxon>Candidatus Methylacidithermus</taxon>
    </lineage>
</organism>
<dbReference type="PANTHER" id="PTHR43476">
    <property type="entry name" value="3-(3-HYDROXY-PHENYL)PROPIONATE/3-HYDROXYCINNAMIC ACID HYDROXYLASE"/>
    <property type="match status" value="1"/>
</dbReference>
<dbReference type="InterPro" id="IPR002938">
    <property type="entry name" value="FAD-bd"/>
</dbReference>
<dbReference type="Pfam" id="PF01494">
    <property type="entry name" value="FAD_binding_3"/>
    <property type="match status" value="1"/>
</dbReference>
<name>A0A8J2BNJ1_9BACT</name>
<evidence type="ECO:0000256" key="1">
    <source>
        <dbReference type="ARBA" id="ARBA00023002"/>
    </source>
</evidence>
<evidence type="ECO:0000313" key="4">
    <source>
        <dbReference type="Proteomes" id="UP000663859"/>
    </source>
</evidence>
<dbReference type="SUPFAM" id="SSF51905">
    <property type="entry name" value="FAD/NAD(P)-binding domain"/>
    <property type="match status" value="1"/>
</dbReference>
<evidence type="ECO:0000259" key="2">
    <source>
        <dbReference type="Pfam" id="PF01494"/>
    </source>
</evidence>
<keyword evidence="4" id="KW-1185">Reference proteome</keyword>
<evidence type="ECO:0000313" key="3">
    <source>
        <dbReference type="EMBL" id="CAF0693877.1"/>
    </source>
</evidence>
<gene>
    <name evidence="3" type="ORF">MPNT_150003</name>
</gene>
<reference evidence="3" key="1">
    <citation type="submission" date="2021-02" db="EMBL/GenBank/DDBJ databases">
        <authorList>
            <person name="Cremers G."/>
            <person name="Picone N."/>
        </authorList>
    </citation>
    <scope>NUCLEOTIDE SEQUENCE</scope>
    <source>
        <strain evidence="3">PQ17</strain>
    </source>
</reference>
<comment type="caution">
    <text evidence="3">The sequence shown here is derived from an EMBL/GenBank/DDBJ whole genome shotgun (WGS) entry which is preliminary data.</text>
</comment>
<dbReference type="Gene3D" id="3.50.50.60">
    <property type="entry name" value="FAD/NAD(P)-binding domain"/>
    <property type="match status" value="1"/>
</dbReference>
<dbReference type="InterPro" id="IPR050631">
    <property type="entry name" value="PheA/TfdB_FAD_monoxygenase"/>
</dbReference>
<sequence length="271" mass="30831">MLGFLLARMGIKTVVLERHGDFLRDFCGDTSHPSTLQIMYELGLLETFLALPHSEASRVDIEMGVETITIADLTRLPTRCPFVAFMPQWKFLNFLAEHGKRFPTFHVRMQAKGIEVLKDDGRVVGVRTKTPCGTEEIHAPLVIGADGRHSTIRAQAGLKVRDLGAPIDVFWLRLSRRTDEPHALLGHFAPRHILVMLGRDDHWQCAYVIEKGKSDQIRKRGLPAFRQDLVEIVPSLADRVHELKRLGQDQAVDRCRRPAREMVPKWSALHR</sequence>
<proteinExistence type="predicted"/>
<accession>A0A8J2BNJ1</accession>
<dbReference type="GO" id="GO:0016491">
    <property type="term" value="F:oxidoreductase activity"/>
    <property type="evidence" value="ECO:0007669"/>
    <property type="project" value="UniProtKB-KW"/>
</dbReference>
<dbReference type="InterPro" id="IPR036188">
    <property type="entry name" value="FAD/NAD-bd_sf"/>
</dbReference>